<reference evidence="2 3" key="1">
    <citation type="submission" date="2017-08" db="EMBL/GenBank/DDBJ databases">
        <title>Infants hospitalized years apart are colonized by the same room-sourced microbial strains.</title>
        <authorList>
            <person name="Brooks B."/>
            <person name="Olm M.R."/>
            <person name="Firek B.A."/>
            <person name="Baker R."/>
            <person name="Thomas B.C."/>
            <person name="Morowitz M.J."/>
            <person name="Banfield J.F."/>
        </authorList>
    </citation>
    <scope>NUCLEOTIDE SEQUENCE [LARGE SCALE GENOMIC DNA]</scope>
    <source>
        <strain evidence="2">S2_005_002_R2_29</strain>
    </source>
</reference>
<dbReference type="EMBL" id="QFQB01000131">
    <property type="protein sequence ID" value="PZQ43771.1"/>
    <property type="molecule type" value="Genomic_DNA"/>
</dbReference>
<dbReference type="Proteomes" id="UP000249417">
    <property type="component" value="Unassembled WGS sequence"/>
</dbReference>
<dbReference type="AlphaFoldDB" id="A0A2W5MR76"/>
<evidence type="ECO:0000256" key="1">
    <source>
        <dbReference type="SAM" id="Phobius"/>
    </source>
</evidence>
<feature type="transmembrane region" description="Helical" evidence="1">
    <location>
        <begin position="15"/>
        <end position="34"/>
    </location>
</feature>
<comment type="caution">
    <text evidence="2">The sequence shown here is derived from an EMBL/GenBank/DDBJ whole genome shotgun (WGS) entry which is preliminary data.</text>
</comment>
<keyword evidence="1" id="KW-0472">Membrane</keyword>
<keyword evidence="1" id="KW-1133">Transmembrane helix</keyword>
<name>A0A2W5MR76_9BACT</name>
<protein>
    <submittedName>
        <fullName evidence="2">Uncharacterized protein</fullName>
    </submittedName>
</protein>
<proteinExistence type="predicted"/>
<organism evidence="2 3">
    <name type="scientific">Micavibrio aeruginosavorus</name>
    <dbReference type="NCBI Taxonomy" id="349221"/>
    <lineage>
        <taxon>Bacteria</taxon>
        <taxon>Pseudomonadati</taxon>
        <taxon>Bdellovibrionota</taxon>
        <taxon>Bdellovibrionia</taxon>
        <taxon>Bdellovibrionales</taxon>
        <taxon>Pseudobdellovibrionaceae</taxon>
        <taxon>Micavibrio</taxon>
    </lineage>
</organism>
<accession>A0A2W5MR76</accession>
<sequence length="187" mass="21343">MKGIGVIKMPKKTSFIIATILLIAVIIYTLAYSYSLKNERQFMDALVGKVQQADESFRLSDITPFEWDRVWVVIQIDNSWSEGKLSDLIKDNKLNYKLSDVLYVPSFGREYETGIIFSLNGRVTRVYRLPAKAVKVDNVEFSFQGNNGNNVISNDSSMRIIKKGKDILPEWVQKSTGLKYSAKLIFE</sequence>
<evidence type="ECO:0000313" key="3">
    <source>
        <dbReference type="Proteomes" id="UP000249417"/>
    </source>
</evidence>
<evidence type="ECO:0000313" key="2">
    <source>
        <dbReference type="EMBL" id="PZQ43771.1"/>
    </source>
</evidence>
<gene>
    <name evidence="2" type="ORF">DI551_11490</name>
</gene>
<keyword evidence="1" id="KW-0812">Transmembrane</keyword>